<evidence type="ECO:0000313" key="2">
    <source>
        <dbReference type="Proteomes" id="UP000054047"/>
    </source>
</evidence>
<name>A0A0C2GEM5_9BILA</name>
<accession>A0A0C2GEM5</accession>
<proteinExistence type="predicted"/>
<dbReference type="Proteomes" id="UP000054047">
    <property type="component" value="Unassembled WGS sequence"/>
</dbReference>
<keyword evidence="2" id="KW-1185">Reference proteome</keyword>
<dbReference type="AlphaFoldDB" id="A0A0C2GEM5"/>
<reference evidence="1 2" key="1">
    <citation type="submission" date="2013-12" db="EMBL/GenBank/DDBJ databases">
        <title>Draft genome of the parsitic nematode Ancylostoma duodenale.</title>
        <authorList>
            <person name="Mitreva M."/>
        </authorList>
    </citation>
    <scope>NUCLEOTIDE SEQUENCE [LARGE SCALE GENOMIC DNA]</scope>
    <source>
        <strain evidence="1 2">Zhejiang</strain>
    </source>
</reference>
<organism evidence="1 2">
    <name type="scientific">Ancylostoma duodenale</name>
    <dbReference type="NCBI Taxonomy" id="51022"/>
    <lineage>
        <taxon>Eukaryota</taxon>
        <taxon>Metazoa</taxon>
        <taxon>Ecdysozoa</taxon>
        <taxon>Nematoda</taxon>
        <taxon>Chromadorea</taxon>
        <taxon>Rhabditida</taxon>
        <taxon>Rhabditina</taxon>
        <taxon>Rhabditomorpha</taxon>
        <taxon>Strongyloidea</taxon>
        <taxon>Ancylostomatidae</taxon>
        <taxon>Ancylostomatinae</taxon>
        <taxon>Ancylostoma</taxon>
    </lineage>
</organism>
<gene>
    <name evidence="1" type="ORF">ANCDUO_10146</name>
</gene>
<dbReference type="OrthoDB" id="5857431at2759"/>
<sequence>MHSSALEIQERSWNIHEFHSNVHLQLSHQCAAAPLQEYDIEITSKESWGEGREGERLMGYTTEQKPSATGLTRAVRDWTPRNVERTTGRPPTRWSDFFTNYFKERYYALRVPRVNRIHWTTLARERDKWKDCWRPFGISEDQRKSSCDLKHSQRGSCKKKAYTSIIAFSAQST</sequence>
<dbReference type="EMBL" id="KN731777">
    <property type="protein sequence ID" value="KIH59615.1"/>
    <property type="molecule type" value="Genomic_DNA"/>
</dbReference>
<evidence type="ECO:0000313" key="1">
    <source>
        <dbReference type="EMBL" id="KIH59615.1"/>
    </source>
</evidence>
<protein>
    <submittedName>
        <fullName evidence="1">Uncharacterized protein</fullName>
    </submittedName>
</protein>